<dbReference type="Pfam" id="PF15463">
    <property type="entry name" value="ECM11"/>
    <property type="match status" value="1"/>
</dbReference>
<name>A0A420YM41_9PEZI</name>
<feature type="compositionally biased region" description="Basic and acidic residues" evidence="1">
    <location>
        <begin position="145"/>
        <end position="155"/>
    </location>
</feature>
<dbReference type="InterPro" id="IPR053029">
    <property type="entry name" value="RNA_pol_I-specific_init_factor"/>
</dbReference>
<gene>
    <name evidence="3" type="ORF">DL546_009366</name>
</gene>
<evidence type="ECO:0000256" key="1">
    <source>
        <dbReference type="SAM" id="MobiDB-lite"/>
    </source>
</evidence>
<proteinExistence type="predicted"/>
<dbReference type="Proteomes" id="UP000275385">
    <property type="component" value="Unassembled WGS sequence"/>
</dbReference>
<dbReference type="AlphaFoldDB" id="A0A420YM41"/>
<evidence type="ECO:0000313" key="4">
    <source>
        <dbReference type="Proteomes" id="UP000275385"/>
    </source>
</evidence>
<accession>A0A420YM41</accession>
<feature type="region of interest" description="Disordered" evidence="1">
    <location>
        <begin position="226"/>
        <end position="295"/>
    </location>
</feature>
<feature type="domain" description="Extracellular mutant protein 11 C-terminal" evidence="2">
    <location>
        <begin position="430"/>
        <end position="560"/>
    </location>
</feature>
<feature type="region of interest" description="Disordered" evidence="1">
    <location>
        <begin position="21"/>
        <end position="55"/>
    </location>
</feature>
<feature type="compositionally biased region" description="Basic and acidic residues" evidence="1">
    <location>
        <begin position="417"/>
        <end position="434"/>
    </location>
</feature>
<feature type="compositionally biased region" description="Basic and acidic residues" evidence="1">
    <location>
        <begin position="114"/>
        <end position="124"/>
    </location>
</feature>
<comment type="caution">
    <text evidence="3">The sequence shown here is derived from an EMBL/GenBank/DDBJ whole genome shotgun (WGS) entry which is preliminary data.</text>
</comment>
<organism evidence="3 4">
    <name type="scientific">Coniochaeta pulveracea</name>
    <dbReference type="NCBI Taxonomy" id="177199"/>
    <lineage>
        <taxon>Eukaryota</taxon>
        <taxon>Fungi</taxon>
        <taxon>Dikarya</taxon>
        <taxon>Ascomycota</taxon>
        <taxon>Pezizomycotina</taxon>
        <taxon>Sordariomycetes</taxon>
        <taxon>Sordariomycetidae</taxon>
        <taxon>Coniochaetales</taxon>
        <taxon>Coniochaetaceae</taxon>
        <taxon>Coniochaeta</taxon>
    </lineage>
</organism>
<dbReference type="EMBL" id="QVQW01000003">
    <property type="protein sequence ID" value="RKU48950.1"/>
    <property type="molecule type" value="Genomic_DNA"/>
</dbReference>
<dbReference type="OrthoDB" id="5346740at2759"/>
<dbReference type="PANTHER" id="PTHR28244:SF3">
    <property type="entry name" value="EXTRACELLULAR MUTANT PROTEIN 11 C-TERMINAL DOMAIN-CONTAINING PROTEIN"/>
    <property type="match status" value="1"/>
</dbReference>
<feature type="compositionally biased region" description="Polar residues" evidence="1">
    <location>
        <begin position="271"/>
        <end position="288"/>
    </location>
</feature>
<feature type="region of interest" description="Disordered" evidence="1">
    <location>
        <begin position="405"/>
        <end position="434"/>
    </location>
</feature>
<reference evidence="3 4" key="1">
    <citation type="submission" date="2018-08" db="EMBL/GenBank/DDBJ databases">
        <title>Draft genome of the lignicolous fungus Coniochaeta pulveracea.</title>
        <authorList>
            <person name="Borstlap C.J."/>
            <person name="De Witt R.N."/>
            <person name="Botha A."/>
            <person name="Volschenk H."/>
        </authorList>
    </citation>
    <scope>NUCLEOTIDE SEQUENCE [LARGE SCALE GENOMIC DNA]</scope>
    <source>
        <strain evidence="3 4">CAB683</strain>
    </source>
</reference>
<sequence length="567" mass="63615">MHLKMMPTAKMKMSGMGKFMSRHMDGTHSGPASPRQGTVSVAPAQQSPPPALQPAPHIVTSRHEIAAAAKIPVPRGGRFGYTTSTHSQSPPQAAQPPTSNSLAPPHYHPMQRSRTSEQVKEASNGHHVNGGIWEDSTVASMFEETDSRAGSDRNRGAHGRTYSESTYTRPPVQHERQRSRDDHPPFVIGKDGLLTVVQQGGAANGPSATTLNTEIQSDIYEQDPFQDDYEQDQQQHEVTPKKGNTLRRTKLPHRDARDGHRNASLERRPTVVSSPPNGSLQGSVQDSPGRQFDQARQLDARLEEARRDEELQNHLRAKQRERELHHKRTTIFADLTPVEDPTWQTQNAVGVPTAGVNSSEDFKEELQRTPKAAAVLPRPPIARPASRQPLAAHSHPLLPQHVSLRGTSLTRTTSRRVARETSKKRQRSPDYNDAELHAMSYNDLMKQDFDYDPRTAVLQQTVPSGTSIEDRLEYYKDKDGLDQHQFFTQISIKEWEDSGDWFLEQFGGIIKKMKEARKNKRNIVSRFENEVAAREEAVRSKTEGIGRTLQELRQEGQTMMQGKDVDV</sequence>
<dbReference type="GO" id="GO:0001164">
    <property type="term" value="F:RNA polymerase I core promoter sequence-specific DNA binding"/>
    <property type="evidence" value="ECO:0007669"/>
    <property type="project" value="TreeGrafter"/>
</dbReference>
<evidence type="ECO:0000313" key="3">
    <source>
        <dbReference type="EMBL" id="RKU48950.1"/>
    </source>
</evidence>
<dbReference type="GO" id="GO:0017025">
    <property type="term" value="F:TBP-class protein binding"/>
    <property type="evidence" value="ECO:0007669"/>
    <property type="project" value="TreeGrafter"/>
</dbReference>
<feature type="compositionally biased region" description="Basic and acidic residues" evidence="1">
    <location>
        <begin position="172"/>
        <end position="184"/>
    </location>
</feature>
<dbReference type="GO" id="GO:0070860">
    <property type="term" value="C:RNA polymerase I core factor complex"/>
    <property type="evidence" value="ECO:0007669"/>
    <property type="project" value="TreeGrafter"/>
</dbReference>
<dbReference type="STRING" id="177199.A0A420YM41"/>
<feature type="compositionally biased region" description="Low complexity" evidence="1">
    <location>
        <begin position="84"/>
        <end position="99"/>
    </location>
</feature>
<keyword evidence="4" id="KW-1185">Reference proteome</keyword>
<evidence type="ECO:0000259" key="2">
    <source>
        <dbReference type="Pfam" id="PF15463"/>
    </source>
</evidence>
<protein>
    <recommendedName>
        <fullName evidence="2">Extracellular mutant protein 11 C-terminal domain-containing protein</fullName>
    </recommendedName>
</protein>
<feature type="compositionally biased region" description="Basic and acidic residues" evidence="1">
    <location>
        <begin position="252"/>
        <end position="269"/>
    </location>
</feature>
<dbReference type="InterPro" id="IPR029178">
    <property type="entry name" value="Ecm11_C"/>
</dbReference>
<dbReference type="GO" id="GO:0042790">
    <property type="term" value="P:nucleolar large rRNA transcription by RNA polymerase I"/>
    <property type="evidence" value="ECO:0007669"/>
    <property type="project" value="TreeGrafter"/>
</dbReference>
<feature type="region of interest" description="Disordered" evidence="1">
    <location>
        <begin position="69"/>
        <end position="188"/>
    </location>
</feature>
<dbReference type="PANTHER" id="PTHR28244">
    <property type="entry name" value="RNA POLYMERASE I-SPECIFIC TRANSCRIPTION INITIATION FACTOR RRN11"/>
    <property type="match status" value="1"/>
</dbReference>